<sequence length="435" mass="47192">MKLSLSVCSSVLLALAFSNSADAKVHSIELKKNPAADTFKDITFSEYVDSLKSKYVKTFQKHLESEKRKAIAALSAAGGDMQAPFVPFIENLAAAQQVLDSEVEIAGGHDAPLTNYMNAQYFTEIQLGTPAQTFKVILDTGSANLWVPSNDCSSLACYLHTKYDHEQSSSYKANGTDFSIQYGSGSMKGYISQDLLQLGDLTIPKQDFAEATEEPGLAFAFGKFDGILGLAYDTISVDHVVPPVYNAINSKLLDEPQFSFYLGDSSKGTEEGGVATFGGVDKSKFSGKITWLPVRRKAYWEVKFDGIGLGDEYAPLENHGAAIDTGTSLIVLPSQLAEVLNSEIGAEKSWSGQYTVDCEKRESLPDLTLTFAGYNFTLTPFDYTLEVSGSCMSAFTGMDLPEPIGPMAIIGDAFLRRYYSVYDLDKDAVGLAKAI</sequence>
<dbReference type="InterPro" id="IPR001969">
    <property type="entry name" value="Aspartic_peptidase_AS"/>
</dbReference>
<evidence type="ECO:0000256" key="13">
    <source>
        <dbReference type="RuleBase" id="RU000454"/>
    </source>
</evidence>
<dbReference type="PANTHER" id="PTHR47966">
    <property type="entry name" value="BETA-SITE APP-CLEAVING ENZYME, ISOFORM A-RELATED"/>
    <property type="match status" value="1"/>
</dbReference>
<dbReference type="InterPro" id="IPR001461">
    <property type="entry name" value="Aspartic_peptidase_A1"/>
</dbReference>
<organism evidence="16 17">
    <name type="scientific">Brettanomyces naardenensis</name>
    <name type="common">Yeast</name>
    <dbReference type="NCBI Taxonomy" id="13370"/>
    <lineage>
        <taxon>Eukaryota</taxon>
        <taxon>Fungi</taxon>
        <taxon>Dikarya</taxon>
        <taxon>Ascomycota</taxon>
        <taxon>Saccharomycotina</taxon>
        <taxon>Pichiomycetes</taxon>
        <taxon>Pichiales</taxon>
        <taxon>Pichiaceae</taxon>
        <taxon>Brettanomyces</taxon>
    </lineage>
</organism>
<accession>A0A448YJL0</accession>
<feature type="active site" evidence="11">
    <location>
        <position position="324"/>
    </location>
</feature>
<evidence type="ECO:0000259" key="15">
    <source>
        <dbReference type="PROSITE" id="PS51767"/>
    </source>
</evidence>
<dbReference type="SUPFAM" id="SSF50630">
    <property type="entry name" value="Acid proteases"/>
    <property type="match status" value="1"/>
</dbReference>
<comment type="similarity">
    <text evidence="2 13">Belongs to the peptidase A1 family.</text>
</comment>
<dbReference type="FunCoup" id="A0A448YJL0">
    <property type="interactions" value="430"/>
</dbReference>
<keyword evidence="6 13" id="KW-0064">Aspartyl protease</keyword>
<evidence type="ECO:0000256" key="11">
    <source>
        <dbReference type="PIRSR" id="PIRSR601461-1"/>
    </source>
</evidence>
<evidence type="ECO:0000256" key="14">
    <source>
        <dbReference type="SAM" id="SignalP"/>
    </source>
</evidence>
<keyword evidence="9" id="KW-0325">Glycoprotein</keyword>
<keyword evidence="7 13" id="KW-0378">Hydrolase</keyword>
<dbReference type="InterPro" id="IPR033121">
    <property type="entry name" value="PEPTIDASE_A1"/>
</dbReference>
<dbReference type="GO" id="GO:0005576">
    <property type="term" value="C:extracellular region"/>
    <property type="evidence" value="ECO:0007669"/>
    <property type="project" value="UniProtKB-ARBA"/>
</dbReference>
<keyword evidence="17" id="KW-1185">Reference proteome</keyword>
<dbReference type="AlphaFoldDB" id="A0A448YJL0"/>
<evidence type="ECO:0000256" key="4">
    <source>
        <dbReference type="ARBA" id="ARBA00022670"/>
    </source>
</evidence>
<dbReference type="Pfam" id="PF00026">
    <property type="entry name" value="Asp"/>
    <property type="match status" value="1"/>
</dbReference>
<comment type="subcellular location">
    <subcellularLocation>
        <location evidence="1">Vacuole</location>
    </subcellularLocation>
</comment>
<evidence type="ECO:0000313" key="16">
    <source>
        <dbReference type="EMBL" id="VEU21076.1"/>
    </source>
</evidence>
<evidence type="ECO:0000313" key="17">
    <source>
        <dbReference type="Proteomes" id="UP000290900"/>
    </source>
</evidence>
<evidence type="ECO:0000256" key="1">
    <source>
        <dbReference type="ARBA" id="ARBA00004116"/>
    </source>
</evidence>
<evidence type="ECO:0000256" key="10">
    <source>
        <dbReference type="ARBA" id="ARBA00042718"/>
    </source>
</evidence>
<dbReference type="PRINTS" id="PR00792">
    <property type="entry name" value="PEPSIN"/>
</dbReference>
<feature type="domain" description="Peptidase A1" evidence="15">
    <location>
        <begin position="121"/>
        <end position="432"/>
    </location>
</feature>
<dbReference type="InterPro" id="IPR021109">
    <property type="entry name" value="Peptidase_aspartic_dom_sf"/>
</dbReference>
<keyword evidence="5 14" id="KW-0732">Signal</keyword>
<dbReference type="EMBL" id="CAACVR010000009">
    <property type="protein sequence ID" value="VEU21076.1"/>
    <property type="molecule type" value="Genomic_DNA"/>
</dbReference>
<evidence type="ECO:0000256" key="6">
    <source>
        <dbReference type="ARBA" id="ARBA00022750"/>
    </source>
</evidence>
<dbReference type="PANTHER" id="PTHR47966:SF51">
    <property type="entry name" value="BETA-SITE APP-CLEAVING ENZYME, ISOFORM A-RELATED"/>
    <property type="match status" value="1"/>
</dbReference>
<evidence type="ECO:0000256" key="2">
    <source>
        <dbReference type="ARBA" id="ARBA00007447"/>
    </source>
</evidence>
<dbReference type="Proteomes" id="UP000290900">
    <property type="component" value="Unassembled WGS sequence"/>
</dbReference>
<dbReference type="InterPro" id="IPR033819">
    <property type="entry name" value="Saccharopepsin"/>
</dbReference>
<evidence type="ECO:0000256" key="7">
    <source>
        <dbReference type="ARBA" id="ARBA00022801"/>
    </source>
</evidence>
<dbReference type="STRING" id="13370.A0A448YJL0"/>
<gene>
    <name evidence="16" type="ORF">BRENAR_LOCUS1811</name>
</gene>
<keyword evidence="3" id="KW-0926">Vacuole</keyword>
<evidence type="ECO:0000256" key="9">
    <source>
        <dbReference type="ARBA" id="ARBA00023180"/>
    </source>
</evidence>
<evidence type="ECO:0000256" key="5">
    <source>
        <dbReference type="ARBA" id="ARBA00022729"/>
    </source>
</evidence>
<proteinExistence type="inferred from homology"/>
<dbReference type="PROSITE" id="PS51767">
    <property type="entry name" value="PEPTIDASE_A1"/>
    <property type="match status" value="1"/>
</dbReference>
<evidence type="ECO:0000256" key="3">
    <source>
        <dbReference type="ARBA" id="ARBA00022554"/>
    </source>
</evidence>
<protein>
    <recommendedName>
        <fullName evidence="10">Aspartate protease</fullName>
    </recommendedName>
</protein>
<dbReference type="InParanoid" id="A0A448YJL0"/>
<dbReference type="GO" id="GO:0051603">
    <property type="term" value="P:proteolysis involved in protein catabolic process"/>
    <property type="evidence" value="ECO:0007669"/>
    <property type="project" value="TreeGrafter"/>
</dbReference>
<dbReference type="FunFam" id="2.40.70.10:FF:000036">
    <property type="entry name" value="Vacuolar aspartic protease"/>
    <property type="match status" value="1"/>
</dbReference>
<keyword evidence="4 13" id="KW-0645">Protease</keyword>
<feature type="chain" id="PRO_5019507366" description="Aspartate protease" evidence="14">
    <location>
        <begin position="24"/>
        <end position="435"/>
    </location>
</feature>
<dbReference type="Gene3D" id="2.40.70.10">
    <property type="entry name" value="Acid Proteases"/>
    <property type="match status" value="2"/>
</dbReference>
<dbReference type="CDD" id="cd05488">
    <property type="entry name" value="Proteinase_A_fungi"/>
    <property type="match status" value="1"/>
</dbReference>
<feature type="disulfide bond" evidence="12">
    <location>
        <begin position="152"/>
        <end position="157"/>
    </location>
</feature>
<evidence type="ECO:0000256" key="12">
    <source>
        <dbReference type="PIRSR" id="PIRSR601461-2"/>
    </source>
</evidence>
<feature type="active site" evidence="11">
    <location>
        <position position="139"/>
    </location>
</feature>
<evidence type="ECO:0000256" key="8">
    <source>
        <dbReference type="ARBA" id="ARBA00023157"/>
    </source>
</evidence>
<dbReference type="GO" id="GO:0000324">
    <property type="term" value="C:fungal-type vacuole"/>
    <property type="evidence" value="ECO:0007669"/>
    <property type="project" value="InterPro"/>
</dbReference>
<keyword evidence="8 12" id="KW-1015">Disulfide bond</keyword>
<name>A0A448YJL0_BRENA</name>
<dbReference type="GO" id="GO:0004190">
    <property type="term" value="F:aspartic-type endopeptidase activity"/>
    <property type="evidence" value="ECO:0007669"/>
    <property type="project" value="UniProtKB-KW"/>
</dbReference>
<dbReference type="PROSITE" id="PS00141">
    <property type="entry name" value="ASP_PROTEASE"/>
    <property type="match status" value="2"/>
</dbReference>
<dbReference type="OrthoDB" id="771136at2759"/>
<feature type="signal peptide" evidence="14">
    <location>
        <begin position="1"/>
        <end position="23"/>
    </location>
</feature>
<dbReference type="FunFam" id="2.40.70.10:FF:000002">
    <property type="entry name" value="Vacuolar aspartic proteinase"/>
    <property type="match status" value="1"/>
</dbReference>
<reference evidence="16 17" key="1">
    <citation type="submission" date="2018-12" db="EMBL/GenBank/DDBJ databases">
        <authorList>
            <person name="Tiukova I."/>
            <person name="Dainat J."/>
        </authorList>
    </citation>
    <scope>NUCLEOTIDE SEQUENCE [LARGE SCALE GENOMIC DNA]</scope>
</reference>